<dbReference type="EMBL" id="JBHTLS010000112">
    <property type="protein sequence ID" value="MFD1104809.1"/>
    <property type="molecule type" value="Genomic_DNA"/>
</dbReference>
<name>A0ABW3P0L8_9SPHN</name>
<proteinExistence type="predicted"/>
<comment type="caution">
    <text evidence="1">The sequence shown here is derived from an EMBL/GenBank/DDBJ whole genome shotgun (WGS) entry which is preliminary data.</text>
</comment>
<dbReference type="RefSeq" id="WP_380910293.1">
    <property type="nucleotide sequence ID" value="NZ_JBHTLS010000112.1"/>
</dbReference>
<reference evidence="2" key="1">
    <citation type="journal article" date="2019" name="Int. J. Syst. Evol. Microbiol.">
        <title>The Global Catalogue of Microorganisms (GCM) 10K type strain sequencing project: providing services to taxonomists for standard genome sequencing and annotation.</title>
        <authorList>
            <consortium name="The Broad Institute Genomics Platform"/>
            <consortium name="The Broad Institute Genome Sequencing Center for Infectious Disease"/>
            <person name="Wu L."/>
            <person name="Ma J."/>
        </authorList>
    </citation>
    <scope>NUCLEOTIDE SEQUENCE [LARGE SCALE GENOMIC DNA]</scope>
    <source>
        <strain evidence="2">CCUG 54329</strain>
    </source>
</reference>
<accession>A0ABW3P0L8</accession>
<evidence type="ECO:0008006" key="3">
    <source>
        <dbReference type="Google" id="ProtNLM"/>
    </source>
</evidence>
<dbReference type="Proteomes" id="UP001597203">
    <property type="component" value="Unassembled WGS sequence"/>
</dbReference>
<keyword evidence="2" id="KW-1185">Reference proteome</keyword>
<organism evidence="1 2">
    <name type="scientific">Sphingobium olei</name>
    <dbReference type="NCBI Taxonomy" id="420955"/>
    <lineage>
        <taxon>Bacteria</taxon>
        <taxon>Pseudomonadati</taxon>
        <taxon>Pseudomonadota</taxon>
        <taxon>Alphaproteobacteria</taxon>
        <taxon>Sphingomonadales</taxon>
        <taxon>Sphingomonadaceae</taxon>
        <taxon>Sphingobium</taxon>
    </lineage>
</organism>
<evidence type="ECO:0000313" key="1">
    <source>
        <dbReference type="EMBL" id="MFD1104809.1"/>
    </source>
</evidence>
<evidence type="ECO:0000313" key="2">
    <source>
        <dbReference type="Proteomes" id="UP001597203"/>
    </source>
</evidence>
<protein>
    <recommendedName>
        <fullName evidence="3">EfeO-type cupredoxin-like domain-containing protein</fullName>
    </recommendedName>
</protein>
<sequence length="171" mass="18351">MPDLQAPDGISEEHVRDHGRASPVPVLCLAALLGLGLTGFLGGQSHEVRLTQSDAASLSVRTPRVLRNGMVFETIVEVVPKRPVADLVIGVSAPLWREMTINTMIPTAEEESHKDGHHRFSFGSAEPGETFRFKIDGQINPPLFAGTSGEIAAYDGDHKLAGVPVSIRVLP</sequence>
<gene>
    <name evidence="1" type="ORF">ACFQ24_07960</name>
</gene>